<dbReference type="Proteomes" id="UP000218069">
    <property type="component" value="Unassembled WGS sequence"/>
</dbReference>
<comment type="similarity">
    <text evidence="1">Belongs to the ComF/GntX family.</text>
</comment>
<dbReference type="SUPFAM" id="SSF53271">
    <property type="entry name" value="PRTase-like"/>
    <property type="match status" value="1"/>
</dbReference>
<evidence type="ECO:0000313" key="3">
    <source>
        <dbReference type="EMBL" id="SNX27810.1"/>
    </source>
</evidence>
<dbReference type="EMBL" id="OANS01000001">
    <property type="protein sequence ID" value="SNX27810.1"/>
    <property type="molecule type" value="Genomic_DNA"/>
</dbReference>
<sequence length="254" mass="28724">MSILENAFHAICAQILPTSCIACAAFQAETLCPACRKQLEAENLLHYECCQQCGTTLARSELLAQRCNDCVDTAPYFDETYCLDRYEGKLQAALHQLKYHKRLAFAHGLATSWNHIAAQSIFETNANYLLPVPLSKEKLCLRGFNQSWEIARRIHLHPQIKRLPNALLRRHSSQSLALENKLGRRIAIQGLFHISPQFQAILKNKTVIVFDDVMTSGATLNEIARVLKDNGVSRVINWVLLRTARPTPLRNAYV</sequence>
<proteinExistence type="inferred from homology"/>
<dbReference type="InterPro" id="IPR000836">
    <property type="entry name" value="PRTase_dom"/>
</dbReference>
<dbReference type="PANTHER" id="PTHR47505">
    <property type="entry name" value="DNA UTILIZATION PROTEIN YHGH"/>
    <property type="match status" value="1"/>
</dbReference>
<name>A0A240DYX1_9BURK</name>
<dbReference type="OrthoDB" id="9793412at2"/>
<dbReference type="Gene3D" id="3.40.50.2020">
    <property type="match status" value="1"/>
</dbReference>
<dbReference type="CDD" id="cd06223">
    <property type="entry name" value="PRTases_typeI"/>
    <property type="match status" value="1"/>
</dbReference>
<dbReference type="AlphaFoldDB" id="A0A240DYX1"/>
<protein>
    <submittedName>
        <fullName evidence="3">ComF family protein</fullName>
    </submittedName>
</protein>
<gene>
    <name evidence="3" type="ORF">SAMN06295945_0126</name>
</gene>
<dbReference type="PANTHER" id="PTHR47505:SF1">
    <property type="entry name" value="DNA UTILIZATION PROTEIN YHGH"/>
    <property type="match status" value="1"/>
</dbReference>
<dbReference type="RefSeq" id="WP_096671932.1">
    <property type="nucleotide sequence ID" value="NZ_OANS01000001.1"/>
</dbReference>
<dbReference type="Pfam" id="PF00156">
    <property type="entry name" value="Pribosyltran"/>
    <property type="match status" value="1"/>
</dbReference>
<keyword evidence="4" id="KW-1185">Reference proteome</keyword>
<dbReference type="InterPro" id="IPR029057">
    <property type="entry name" value="PRTase-like"/>
</dbReference>
<evidence type="ECO:0000256" key="1">
    <source>
        <dbReference type="ARBA" id="ARBA00008007"/>
    </source>
</evidence>
<reference evidence="4" key="1">
    <citation type="submission" date="2017-08" db="EMBL/GenBank/DDBJ databases">
        <authorList>
            <person name="Varghese N."/>
            <person name="Submissions S."/>
        </authorList>
    </citation>
    <scope>NUCLEOTIDE SEQUENCE [LARGE SCALE GENOMIC DNA]</scope>
    <source>
        <strain evidence="4">AP-Melu-1000-B4</strain>
    </source>
</reference>
<evidence type="ECO:0000313" key="4">
    <source>
        <dbReference type="Proteomes" id="UP000218069"/>
    </source>
</evidence>
<feature type="domain" description="Phosphoribosyltransferase" evidence="2">
    <location>
        <begin position="199"/>
        <end position="249"/>
    </location>
</feature>
<evidence type="ECO:0000259" key="2">
    <source>
        <dbReference type="Pfam" id="PF00156"/>
    </source>
</evidence>
<dbReference type="InterPro" id="IPR051910">
    <property type="entry name" value="ComF/GntX_DNA_util-trans"/>
</dbReference>
<organism evidence="3 4">
    <name type="scientific">Polynucleobacter meluiroseus</name>
    <dbReference type="NCBI Taxonomy" id="1938814"/>
    <lineage>
        <taxon>Bacteria</taxon>
        <taxon>Pseudomonadati</taxon>
        <taxon>Pseudomonadota</taxon>
        <taxon>Betaproteobacteria</taxon>
        <taxon>Burkholderiales</taxon>
        <taxon>Burkholderiaceae</taxon>
        <taxon>Polynucleobacter</taxon>
    </lineage>
</organism>
<accession>A0A240DYX1</accession>